<keyword evidence="2" id="KW-0812">Transmembrane</keyword>
<evidence type="ECO:0000313" key="3">
    <source>
        <dbReference type="EMBL" id="GMH74495.1"/>
    </source>
</evidence>
<feature type="compositionally biased region" description="Basic residues" evidence="1">
    <location>
        <begin position="831"/>
        <end position="845"/>
    </location>
</feature>
<dbReference type="AlphaFoldDB" id="A0A9W7EDX8"/>
<reference evidence="4" key="1">
    <citation type="journal article" date="2023" name="Commun. Biol.">
        <title>Genome analysis of Parmales, the sister group of diatoms, reveals the evolutionary specialization of diatoms from phago-mixotrophs to photoautotrophs.</title>
        <authorList>
            <person name="Ban H."/>
            <person name="Sato S."/>
            <person name="Yoshikawa S."/>
            <person name="Yamada K."/>
            <person name="Nakamura Y."/>
            <person name="Ichinomiya M."/>
            <person name="Sato N."/>
            <person name="Blanc-Mathieu R."/>
            <person name="Endo H."/>
            <person name="Kuwata A."/>
            <person name="Ogata H."/>
        </authorList>
    </citation>
    <scope>NUCLEOTIDE SEQUENCE [LARGE SCALE GENOMIC DNA]</scope>
    <source>
        <strain evidence="4">NIES 3700</strain>
    </source>
</reference>
<gene>
    <name evidence="3" type="ORF">TrLO_g15849</name>
</gene>
<feature type="transmembrane region" description="Helical" evidence="2">
    <location>
        <begin position="238"/>
        <end position="259"/>
    </location>
</feature>
<feature type="compositionally biased region" description="Basic and acidic residues" evidence="1">
    <location>
        <begin position="846"/>
        <end position="857"/>
    </location>
</feature>
<evidence type="ECO:0000256" key="2">
    <source>
        <dbReference type="SAM" id="Phobius"/>
    </source>
</evidence>
<organism evidence="3 4">
    <name type="scientific">Triparma laevis f. longispina</name>
    <dbReference type="NCBI Taxonomy" id="1714387"/>
    <lineage>
        <taxon>Eukaryota</taxon>
        <taxon>Sar</taxon>
        <taxon>Stramenopiles</taxon>
        <taxon>Ochrophyta</taxon>
        <taxon>Bolidophyceae</taxon>
        <taxon>Parmales</taxon>
        <taxon>Triparmaceae</taxon>
        <taxon>Triparma</taxon>
    </lineage>
</organism>
<feature type="region of interest" description="Disordered" evidence="1">
    <location>
        <begin position="799"/>
        <end position="857"/>
    </location>
</feature>
<feature type="transmembrane region" description="Helical" evidence="2">
    <location>
        <begin position="181"/>
        <end position="199"/>
    </location>
</feature>
<keyword evidence="4" id="KW-1185">Reference proteome</keyword>
<evidence type="ECO:0000256" key="1">
    <source>
        <dbReference type="SAM" id="MobiDB-lite"/>
    </source>
</evidence>
<evidence type="ECO:0000313" key="4">
    <source>
        <dbReference type="Proteomes" id="UP001165122"/>
    </source>
</evidence>
<feature type="transmembrane region" description="Helical" evidence="2">
    <location>
        <begin position="150"/>
        <end position="169"/>
    </location>
</feature>
<keyword evidence="2" id="KW-1133">Transmembrane helix</keyword>
<dbReference type="EMBL" id="BRXW01000698">
    <property type="protein sequence ID" value="GMH74495.1"/>
    <property type="molecule type" value="Genomic_DNA"/>
</dbReference>
<keyword evidence="2" id="KW-0472">Membrane</keyword>
<dbReference type="OrthoDB" id="439808at2759"/>
<feature type="region of interest" description="Disordered" evidence="1">
    <location>
        <begin position="481"/>
        <end position="505"/>
    </location>
</feature>
<proteinExistence type="predicted"/>
<feature type="region of interest" description="Disordered" evidence="1">
    <location>
        <begin position="617"/>
        <end position="636"/>
    </location>
</feature>
<comment type="caution">
    <text evidence="3">The sequence shown here is derived from an EMBL/GenBank/DDBJ whole genome shotgun (WGS) entry which is preliminary data.</text>
</comment>
<dbReference type="Proteomes" id="UP001165122">
    <property type="component" value="Unassembled WGS sequence"/>
</dbReference>
<protein>
    <submittedName>
        <fullName evidence="3">Uncharacterized protein</fullName>
    </submittedName>
</protein>
<sequence length="857" mass="94476">MANIAPVRASRVVNNADDAGATGGLDAMASNARSLDVDGATLQKLTPDGWKELAAPSLVTNILIAKIMAKLDKLVLATPVSSDQALLRVFVDHDPELLEADKIKECGKMTKLFAKKTFEGGAEHTRQWLPSIANGTIDGSNLKGHALRFLGMYNVVDLLTFTIGAQFLLEEKKELPMKENVFDLIICFISALSCVLSGTGMTASTITYNCASSVTEANMHAYVKSPGVNRCMMFINDVSIWGFNFLCVAMTLTVLKFGWSDNPMETTFQMVQAPLLTLPVLYLFYLGANRIVPGVGFTTHYALYAGLMGDTEVIPEGETSGWAIRWSQDEIGAFLNDVTQANMCKAHSLPWKPMGAMELDIMKKYSHGTENLRKKLDKREEDVTSILEMVSSVNGLKKKGAGKRRRSIGKVQLTPGDGGITYSHLPSRLQYSSNHLGINENLHGTVFEIVPCPASIKDQTVYISNLPEFLNEGMLTKLLFPPPLEQSSSNPSPSGESGTQPARPYFVNPPPLMIARGLDTGSLKYGFIVFQNHALQKCFISEFNGKVFDETETFSYFTLNAEPFGGEDKDGTEAKLPLKLVEFVLGKNKSSNRTYRKQKQNAGRISGDDVLRLSRGQPAKVKGKGSRGVPHRLNSEERAEFERSERRGYLRIDGTGYRRERKGSPLANVWRQHCDSINKPTIIMMKASGRAGGGRTEIGDDSVVLDWSTLRDPSNEETRRSIEENVAKAAAANNLQLKALDDDDEEVTPSNVLIDPAFKWDVDPIWKLPALNLRYEGQRPSAQAMCKALANDFDTMKRDEEGGPVTAHHIYGGRAHRGPKNRRDAGAKGGGKTKPKKFKRQRGGGKSHEDQLKNWNF</sequence>
<accession>A0A9W7EDX8</accession>
<name>A0A9W7EDX8_9STRA</name>
<feature type="compositionally biased region" description="Low complexity" evidence="1">
    <location>
        <begin position="485"/>
        <end position="494"/>
    </location>
</feature>